<organism evidence="1 2">
    <name type="scientific">Alternaria panax</name>
    <dbReference type="NCBI Taxonomy" id="48097"/>
    <lineage>
        <taxon>Eukaryota</taxon>
        <taxon>Fungi</taxon>
        <taxon>Dikarya</taxon>
        <taxon>Ascomycota</taxon>
        <taxon>Pezizomycotina</taxon>
        <taxon>Dothideomycetes</taxon>
        <taxon>Pleosporomycetidae</taxon>
        <taxon>Pleosporales</taxon>
        <taxon>Pleosporineae</taxon>
        <taxon>Pleosporaceae</taxon>
        <taxon>Alternaria</taxon>
        <taxon>Alternaria sect. Panax</taxon>
    </lineage>
</organism>
<accession>A0AAD4IGC9</accession>
<comment type="caution">
    <text evidence="1">The sequence shown here is derived from an EMBL/GenBank/DDBJ whole genome shotgun (WGS) entry which is preliminary data.</text>
</comment>
<reference evidence="1" key="1">
    <citation type="submission" date="2021-07" db="EMBL/GenBank/DDBJ databases">
        <title>Genome Resource of American Ginseng Black Spot Pathogen Alternaria panax.</title>
        <authorList>
            <person name="Qiu C."/>
            <person name="Wang W."/>
            <person name="Liu Z."/>
        </authorList>
    </citation>
    <scope>NUCLEOTIDE SEQUENCE</scope>
    <source>
        <strain evidence="1">BNCC115425</strain>
    </source>
</reference>
<proteinExistence type="predicted"/>
<evidence type="ECO:0000313" key="2">
    <source>
        <dbReference type="Proteomes" id="UP001199106"/>
    </source>
</evidence>
<protein>
    <submittedName>
        <fullName evidence="1">Uncharacterized protein</fullName>
    </submittedName>
</protein>
<evidence type="ECO:0000313" key="1">
    <source>
        <dbReference type="EMBL" id="KAG9194042.1"/>
    </source>
</evidence>
<keyword evidence="2" id="KW-1185">Reference proteome</keyword>
<name>A0AAD4IGC9_9PLEO</name>
<dbReference type="Proteomes" id="UP001199106">
    <property type="component" value="Unassembled WGS sequence"/>
</dbReference>
<dbReference type="EMBL" id="JAANER010000002">
    <property type="protein sequence ID" value="KAG9194042.1"/>
    <property type="molecule type" value="Genomic_DNA"/>
</dbReference>
<gene>
    <name evidence="1" type="ORF">G6011_04077</name>
</gene>
<sequence>MHVRYLRPGFQSKFHDKVEQYVSEQQQGLSNREAQMRYTIRLTNKLYCPKYPTIPVDGYECCERTFNTSSITDDSGECHLAVAYKEVGVDHMSWTRYAMGPTTSLE</sequence>
<dbReference type="AlphaFoldDB" id="A0AAD4IGC9"/>